<feature type="region of interest" description="Disordered" evidence="8">
    <location>
        <begin position="18"/>
        <end position="91"/>
    </location>
</feature>
<dbReference type="PANTHER" id="PTHR23235">
    <property type="entry name" value="KRUEPPEL-LIKE TRANSCRIPTION FACTOR"/>
    <property type="match status" value="1"/>
</dbReference>
<feature type="domain" description="C2H2-type" evidence="9">
    <location>
        <begin position="92"/>
        <end position="121"/>
    </location>
</feature>
<dbReference type="InterPro" id="IPR036236">
    <property type="entry name" value="Znf_C2H2_sf"/>
</dbReference>
<evidence type="ECO:0000256" key="5">
    <source>
        <dbReference type="ARBA" id="ARBA00022833"/>
    </source>
</evidence>
<dbReference type="FunFam" id="3.30.160.60:FF:000018">
    <property type="entry name" value="Krueppel-like factor 15"/>
    <property type="match status" value="1"/>
</dbReference>
<evidence type="ECO:0000256" key="1">
    <source>
        <dbReference type="ARBA" id="ARBA00004123"/>
    </source>
</evidence>
<feature type="compositionally biased region" description="Polar residues" evidence="8">
    <location>
        <begin position="57"/>
        <end position="69"/>
    </location>
</feature>
<dbReference type="PANTHER" id="PTHR23235:SF120">
    <property type="entry name" value="KRUPPEL-LIKE FACTOR 15"/>
    <property type="match status" value="1"/>
</dbReference>
<evidence type="ECO:0000256" key="7">
    <source>
        <dbReference type="PROSITE-ProRule" id="PRU00042"/>
    </source>
</evidence>
<comment type="subcellular location">
    <subcellularLocation>
        <location evidence="1">Nucleus</location>
    </subcellularLocation>
</comment>
<feature type="compositionally biased region" description="Basic residues" evidence="8">
    <location>
        <begin position="82"/>
        <end position="91"/>
    </location>
</feature>
<organism evidence="10 11">
    <name type="scientific">Owenia fusiformis</name>
    <name type="common">Polychaete worm</name>
    <dbReference type="NCBI Taxonomy" id="6347"/>
    <lineage>
        <taxon>Eukaryota</taxon>
        <taxon>Metazoa</taxon>
        <taxon>Spiralia</taxon>
        <taxon>Lophotrochozoa</taxon>
        <taxon>Annelida</taxon>
        <taxon>Polychaeta</taxon>
        <taxon>Sedentaria</taxon>
        <taxon>Canalipalpata</taxon>
        <taxon>Sabellida</taxon>
        <taxon>Oweniida</taxon>
        <taxon>Oweniidae</taxon>
        <taxon>Owenia</taxon>
    </lineage>
</organism>
<keyword evidence="4 7" id="KW-0863">Zinc-finger</keyword>
<evidence type="ECO:0000313" key="10">
    <source>
        <dbReference type="EMBL" id="CAH1797234.1"/>
    </source>
</evidence>
<keyword evidence="2" id="KW-0479">Metal-binding</keyword>
<dbReference type="OrthoDB" id="6365676at2759"/>
<dbReference type="PROSITE" id="PS50157">
    <property type="entry name" value="ZINC_FINGER_C2H2_2"/>
    <property type="match status" value="3"/>
</dbReference>
<keyword evidence="6" id="KW-0539">Nucleus</keyword>
<protein>
    <recommendedName>
        <fullName evidence="9">C2H2-type domain-containing protein</fullName>
    </recommendedName>
</protein>
<comment type="caution">
    <text evidence="10">The sequence shown here is derived from an EMBL/GenBank/DDBJ whole genome shotgun (WGS) entry which is preliminary data.</text>
</comment>
<dbReference type="InterPro" id="IPR013087">
    <property type="entry name" value="Znf_C2H2_type"/>
</dbReference>
<reference evidence="10" key="1">
    <citation type="submission" date="2022-03" db="EMBL/GenBank/DDBJ databases">
        <authorList>
            <person name="Martin C."/>
        </authorList>
    </citation>
    <scope>NUCLEOTIDE SEQUENCE</scope>
</reference>
<name>A0A8S4PVM4_OWEFU</name>
<evidence type="ECO:0000259" key="9">
    <source>
        <dbReference type="PROSITE" id="PS50157"/>
    </source>
</evidence>
<dbReference type="FunFam" id="3.30.160.60:FF:000926">
    <property type="entry name" value="Kruppel like factor 13"/>
    <property type="match status" value="1"/>
</dbReference>
<gene>
    <name evidence="10" type="ORF">OFUS_LOCUS21560</name>
</gene>
<feature type="domain" description="C2H2-type" evidence="9">
    <location>
        <begin position="122"/>
        <end position="151"/>
    </location>
</feature>
<dbReference type="Gene3D" id="3.30.160.60">
    <property type="entry name" value="Classic Zinc Finger"/>
    <property type="match status" value="3"/>
</dbReference>
<dbReference type="EMBL" id="CAIIXF020000010">
    <property type="protein sequence ID" value="CAH1797234.1"/>
    <property type="molecule type" value="Genomic_DNA"/>
</dbReference>
<dbReference type="SMART" id="SM00355">
    <property type="entry name" value="ZnF_C2H2"/>
    <property type="match status" value="3"/>
</dbReference>
<dbReference type="FunFam" id="3.30.160.60:FF:000021">
    <property type="entry name" value="Basic krueppel-like factor 3"/>
    <property type="match status" value="1"/>
</dbReference>
<keyword evidence="3" id="KW-0677">Repeat</keyword>
<evidence type="ECO:0000256" key="2">
    <source>
        <dbReference type="ARBA" id="ARBA00022723"/>
    </source>
</evidence>
<dbReference type="SUPFAM" id="SSF57667">
    <property type="entry name" value="beta-beta-alpha zinc fingers"/>
    <property type="match status" value="1"/>
</dbReference>
<dbReference type="GO" id="GO:0005634">
    <property type="term" value="C:nucleus"/>
    <property type="evidence" value="ECO:0007669"/>
    <property type="project" value="UniProtKB-SubCell"/>
</dbReference>
<dbReference type="GO" id="GO:0000978">
    <property type="term" value="F:RNA polymerase II cis-regulatory region sequence-specific DNA binding"/>
    <property type="evidence" value="ECO:0007669"/>
    <property type="project" value="TreeGrafter"/>
</dbReference>
<evidence type="ECO:0000256" key="8">
    <source>
        <dbReference type="SAM" id="MobiDB-lite"/>
    </source>
</evidence>
<feature type="domain" description="C2H2-type" evidence="9">
    <location>
        <begin position="152"/>
        <end position="179"/>
    </location>
</feature>
<keyword evidence="11" id="KW-1185">Reference proteome</keyword>
<proteinExistence type="predicted"/>
<keyword evidence="5" id="KW-0862">Zinc</keyword>
<dbReference type="Pfam" id="PF00096">
    <property type="entry name" value="zf-C2H2"/>
    <property type="match status" value="3"/>
</dbReference>
<evidence type="ECO:0000256" key="6">
    <source>
        <dbReference type="ARBA" id="ARBA00023242"/>
    </source>
</evidence>
<evidence type="ECO:0000256" key="4">
    <source>
        <dbReference type="ARBA" id="ARBA00022771"/>
    </source>
</evidence>
<dbReference type="PROSITE" id="PS00028">
    <property type="entry name" value="ZINC_FINGER_C2H2_1"/>
    <property type="match status" value="3"/>
</dbReference>
<dbReference type="AlphaFoldDB" id="A0A8S4PVM4"/>
<evidence type="ECO:0000313" key="11">
    <source>
        <dbReference type="Proteomes" id="UP000749559"/>
    </source>
</evidence>
<sequence length="199" mass="22700">MVARILTDLNKIRQIVPGDTFSTSDTRSPDTSVNSIRSGVLHDHNHALRRPHMSSKGKPSSPSATPTQHMDSDTEDHEPTKRGRKSPNRKIHQCTYAGCGKIYGKSSHLKAHHRTHTGERPFPCMWSGCGKRFARSDELARHYRTHTGEKNFICLICEKRFMRSDHLTKHAKRHPEYNPTMSNIEIHKKPGDFAEQTIN</sequence>
<accession>A0A8S4PVM4</accession>
<dbReference type="GO" id="GO:0008270">
    <property type="term" value="F:zinc ion binding"/>
    <property type="evidence" value="ECO:0007669"/>
    <property type="project" value="UniProtKB-KW"/>
</dbReference>
<dbReference type="GO" id="GO:0000981">
    <property type="term" value="F:DNA-binding transcription factor activity, RNA polymerase II-specific"/>
    <property type="evidence" value="ECO:0007669"/>
    <property type="project" value="TreeGrafter"/>
</dbReference>
<feature type="compositionally biased region" description="Polar residues" evidence="8">
    <location>
        <begin position="20"/>
        <end position="37"/>
    </location>
</feature>
<dbReference type="Proteomes" id="UP000749559">
    <property type="component" value="Unassembled WGS sequence"/>
</dbReference>
<evidence type="ECO:0000256" key="3">
    <source>
        <dbReference type="ARBA" id="ARBA00022737"/>
    </source>
</evidence>